<dbReference type="Pfam" id="PF02602">
    <property type="entry name" value="HEM4"/>
    <property type="match status" value="1"/>
</dbReference>
<dbReference type="GO" id="GO:0033014">
    <property type="term" value="P:tetrapyrrole biosynthetic process"/>
    <property type="evidence" value="ECO:0007669"/>
    <property type="project" value="InterPro"/>
</dbReference>
<dbReference type="EMBL" id="JACICC010000002">
    <property type="protein sequence ID" value="MBB3808820.1"/>
    <property type="molecule type" value="Genomic_DNA"/>
</dbReference>
<comment type="caution">
    <text evidence="2">The sequence shown here is derived from an EMBL/GenBank/DDBJ whole genome shotgun (WGS) entry which is preliminary data.</text>
</comment>
<name>A0A7W6EFL4_9HYPH</name>
<evidence type="ECO:0000259" key="1">
    <source>
        <dbReference type="Pfam" id="PF02602"/>
    </source>
</evidence>
<evidence type="ECO:0000313" key="2">
    <source>
        <dbReference type="EMBL" id="MBB3808820.1"/>
    </source>
</evidence>
<proteinExistence type="predicted"/>
<dbReference type="EC" id="4.2.1.75" evidence="2"/>
<organism evidence="2 3">
    <name type="scientific">Pseudochelatococcus contaminans</name>
    <dbReference type="NCBI Taxonomy" id="1538103"/>
    <lineage>
        <taxon>Bacteria</taxon>
        <taxon>Pseudomonadati</taxon>
        <taxon>Pseudomonadota</taxon>
        <taxon>Alphaproteobacteria</taxon>
        <taxon>Hyphomicrobiales</taxon>
        <taxon>Chelatococcaceae</taxon>
        <taxon>Pseudochelatococcus</taxon>
    </lineage>
</organism>
<dbReference type="InterPro" id="IPR003754">
    <property type="entry name" value="4pyrrol_synth_uPrphyn_synth"/>
</dbReference>
<dbReference type="Proteomes" id="UP000537592">
    <property type="component" value="Unassembled WGS sequence"/>
</dbReference>
<dbReference type="InterPro" id="IPR036108">
    <property type="entry name" value="4pyrrol_syn_uPrphyn_synt_sf"/>
</dbReference>
<dbReference type="GO" id="GO:0004852">
    <property type="term" value="F:uroporphyrinogen-III synthase activity"/>
    <property type="evidence" value="ECO:0007669"/>
    <property type="project" value="UniProtKB-EC"/>
</dbReference>
<evidence type="ECO:0000313" key="3">
    <source>
        <dbReference type="Proteomes" id="UP000537592"/>
    </source>
</evidence>
<feature type="domain" description="Tetrapyrrole biosynthesis uroporphyrinogen III synthase" evidence="1">
    <location>
        <begin position="16"/>
        <end position="242"/>
    </location>
</feature>
<reference evidence="2 3" key="1">
    <citation type="submission" date="2020-08" db="EMBL/GenBank/DDBJ databases">
        <title>Genomic Encyclopedia of Type Strains, Phase IV (KMG-IV): sequencing the most valuable type-strain genomes for metagenomic binning, comparative biology and taxonomic classification.</title>
        <authorList>
            <person name="Goeker M."/>
        </authorList>
    </citation>
    <scope>NUCLEOTIDE SEQUENCE [LARGE SCALE GENOMIC DNA]</scope>
    <source>
        <strain evidence="2 3">DSM 28760</strain>
    </source>
</reference>
<dbReference type="Gene3D" id="3.40.50.10090">
    <property type="match status" value="2"/>
</dbReference>
<dbReference type="AlphaFoldDB" id="A0A7W6EFL4"/>
<keyword evidence="2" id="KW-0456">Lyase</keyword>
<accession>A0A7W6EFL4</accession>
<dbReference type="RefSeq" id="WP_183750856.1">
    <property type="nucleotide sequence ID" value="NZ_JACICC010000002.1"/>
</dbReference>
<protein>
    <submittedName>
        <fullName evidence="2">Uroporphyrinogen-III synthase</fullName>
        <ecNumber evidence="2">4.2.1.75</ecNumber>
    </submittedName>
</protein>
<gene>
    <name evidence="2" type="ORF">FHS81_000890</name>
</gene>
<dbReference type="CDD" id="cd06578">
    <property type="entry name" value="HemD"/>
    <property type="match status" value="1"/>
</dbReference>
<sequence>MTRVLILRPKAPGLRTASRLAALGVEGIAAPVVRIEAVDEPMPDGPFDAIGITSAAALYRLASLPDAMKALPVLAVGERTALMAREAGFGHIHAADGERHSMAAMARHFFARHQHLAHQAMPRAGRARLLLALGADHKHDTPALLAAAGVDVAPWIVYAARAAEALPDIAQAGLRDGTIDAAMHYSRRSAMIAAELAAQAGLWPIFAALKHYVLSEDVAAPLRERGVTRIFVAERPHEDALLALFSGIDRRQGSP</sequence>
<dbReference type="SUPFAM" id="SSF69618">
    <property type="entry name" value="HemD-like"/>
    <property type="match status" value="1"/>
</dbReference>
<keyword evidence="3" id="KW-1185">Reference proteome</keyword>